<keyword evidence="2" id="KW-1185">Reference proteome</keyword>
<organism evidence="1 2">
    <name type="scientific">Devosia riboflavina</name>
    <dbReference type="NCBI Taxonomy" id="46914"/>
    <lineage>
        <taxon>Bacteria</taxon>
        <taxon>Pseudomonadati</taxon>
        <taxon>Pseudomonadota</taxon>
        <taxon>Alphaproteobacteria</taxon>
        <taxon>Hyphomicrobiales</taxon>
        <taxon>Devosiaceae</taxon>
        <taxon>Devosia</taxon>
    </lineage>
</organism>
<sequence length="160" mass="17677">MVGLPGSGKTTRAKALAAKTGALRLTPDEWQTRLFADDMHHPDHDLRHNEVEAIMWDVASHILAGGGDVILDFGFWSRAERVDFAEKARALGADCLVQYEDVSLAELEARITRRNEEAVGGRFVIPVTILREWAKLFEPPEADELAGQFSRPAPSSSDSH</sequence>
<dbReference type="STRING" id="46914.JP75_16560"/>
<name>A0A087LZZ6_9HYPH</name>
<proteinExistence type="predicted"/>
<reference evidence="1 2" key="1">
    <citation type="submission" date="2014-08" db="EMBL/GenBank/DDBJ databases">
        <authorList>
            <person name="Hassan Y.I."/>
            <person name="Lepp D."/>
            <person name="Zhou T."/>
        </authorList>
    </citation>
    <scope>NUCLEOTIDE SEQUENCE [LARGE SCALE GENOMIC DNA]</scope>
    <source>
        <strain evidence="1 2">IFO13584</strain>
    </source>
</reference>
<evidence type="ECO:0008006" key="3">
    <source>
        <dbReference type="Google" id="ProtNLM"/>
    </source>
</evidence>
<dbReference type="InterPro" id="IPR027417">
    <property type="entry name" value="P-loop_NTPase"/>
</dbReference>
<evidence type="ECO:0000313" key="1">
    <source>
        <dbReference type="EMBL" id="KFL30199.1"/>
    </source>
</evidence>
<dbReference type="Gene3D" id="3.40.50.300">
    <property type="entry name" value="P-loop containing nucleotide triphosphate hydrolases"/>
    <property type="match status" value="1"/>
</dbReference>
<dbReference type="EMBL" id="JQGC01000015">
    <property type="protein sequence ID" value="KFL30199.1"/>
    <property type="molecule type" value="Genomic_DNA"/>
</dbReference>
<evidence type="ECO:0000313" key="2">
    <source>
        <dbReference type="Proteomes" id="UP000028981"/>
    </source>
</evidence>
<dbReference type="SUPFAM" id="SSF52540">
    <property type="entry name" value="P-loop containing nucleoside triphosphate hydrolases"/>
    <property type="match status" value="1"/>
</dbReference>
<gene>
    <name evidence="1" type="ORF">JP75_16560</name>
</gene>
<dbReference type="Pfam" id="PF13671">
    <property type="entry name" value="AAA_33"/>
    <property type="match status" value="1"/>
</dbReference>
<accession>A0A087LZZ6</accession>
<dbReference type="Proteomes" id="UP000028981">
    <property type="component" value="Unassembled WGS sequence"/>
</dbReference>
<comment type="caution">
    <text evidence="1">The sequence shown here is derived from an EMBL/GenBank/DDBJ whole genome shotgun (WGS) entry which is preliminary data.</text>
</comment>
<protein>
    <recommendedName>
        <fullName evidence="3">Kinase</fullName>
    </recommendedName>
</protein>
<dbReference type="AlphaFoldDB" id="A0A087LZZ6"/>